<dbReference type="InterPro" id="IPR012338">
    <property type="entry name" value="Beta-lactam/transpept-like"/>
</dbReference>
<dbReference type="InterPro" id="IPR001460">
    <property type="entry name" value="PCN-bd_Tpept"/>
</dbReference>
<evidence type="ECO:0000256" key="2">
    <source>
        <dbReference type="ARBA" id="ARBA00007898"/>
    </source>
</evidence>
<dbReference type="InterPro" id="IPR050515">
    <property type="entry name" value="Beta-lactam/transpept"/>
</dbReference>
<evidence type="ECO:0000313" key="8">
    <source>
        <dbReference type="EMBL" id="KUG27662.1"/>
    </source>
</evidence>
<dbReference type="PANTHER" id="PTHR30627">
    <property type="entry name" value="PEPTIDOGLYCAN D,D-TRANSPEPTIDASE"/>
    <property type="match status" value="1"/>
</dbReference>
<accession>A0A0W8G3X1</accession>
<dbReference type="PANTHER" id="PTHR30627:SF6">
    <property type="entry name" value="BETA-LACTAMASE YBXI-RELATED"/>
    <property type="match status" value="1"/>
</dbReference>
<dbReference type="AlphaFoldDB" id="A0A0W8G3X1"/>
<name>A0A0W8G3X1_9ZZZZ</name>
<organism evidence="8">
    <name type="scientific">hydrocarbon metagenome</name>
    <dbReference type="NCBI Taxonomy" id="938273"/>
    <lineage>
        <taxon>unclassified sequences</taxon>
        <taxon>metagenomes</taxon>
        <taxon>ecological metagenomes</taxon>
    </lineage>
</organism>
<dbReference type="EMBL" id="LNQE01000302">
    <property type="protein sequence ID" value="KUG27662.1"/>
    <property type="molecule type" value="Genomic_DNA"/>
</dbReference>
<dbReference type="Gene3D" id="3.40.710.10">
    <property type="entry name" value="DD-peptidase/beta-lactamase superfamily"/>
    <property type="match status" value="1"/>
</dbReference>
<dbReference type="GO" id="GO:0071555">
    <property type="term" value="P:cell wall organization"/>
    <property type="evidence" value="ECO:0007669"/>
    <property type="project" value="TreeGrafter"/>
</dbReference>
<dbReference type="NCBIfam" id="NF012161">
    <property type="entry name" value="bla_class_D_main"/>
    <property type="match status" value="1"/>
</dbReference>
<evidence type="ECO:0000256" key="5">
    <source>
        <dbReference type="ARBA" id="ARBA00022801"/>
    </source>
</evidence>
<evidence type="ECO:0000256" key="1">
    <source>
        <dbReference type="ARBA" id="ARBA00001526"/>
    </source>
</evidence>
<protein>
    <recommendedName>
        <fullName evidence="3">beta-lactamase</fullName>
        <ecNumber evidence="3">3.5.2.6</ecNumber>
    </recommendedName>
</protein>
<dbReference type="GO" id="GO:0005886">
    <property type="term" value="C:plasma membrane"/>
    <property type="evidence" value="ECO:0007669"/>
    <property type="project" value="TreeGrafter"/>
</dbReference>
<evidence type="ECO:0000256" key="3">
    <source>
        <dbReference type="ARBA" id="ARBA00012865"/>
    </source>
</evidence>
<keyword evidence="6" id="KW-0046">Antibiotic resistance</keyword>
<keyword evidence="4" id="KW-0732">Signal</keyword>
<evidence type="ECO:0000259" key="7">
    <source>
        <dbReference type="Pfam" id="PF00905"/>
    </source>
</evidence>
<dbReference type="EC" id="3.5.2.6" evidence="3"/>
<dbReference type="GO" id="GO:0017001">
    <property type="term" value="P:antibiotic catabolic process"/>
    <property type="evidence" value="ECO:0007669"/>
    <property type="project" value="InterPro"/>
</dbReference>
<dbReference type="GO" id="GO:0008800">
    <property type="term" value="F:beta-lactamase activity"/>
    <property type="evidence" value="ECO:0007669"/>
    <property type="project" value="UniProtKB-EC"/>
</dbReference>
<dbReference type="InterPro" id="IPR002137">
    <property type="entry name" value="Beta-lactam_class-D_AS"/>
</dbReference>
<feature type="domain" description="Penicillin-binding protein transpeptidase" evidence="7">
    <location>
        <begin position="92"/>
        <end position="290"/>
    </location>
</feature>
<comment type="catalytic activity">
    <reaction evidence="1">
        <text>a beta-lactam + H2O = a substituted beta-amino acid</text>
        <dbReference type="Rhea" id="RHEA:20401"/>
        <dbReference type="ChEBI" id="CHEBI:15377"/>
        <dbReference type="ChEBI" id="CHEBI:35627"/>
        <dbReference type="ChEBI" id="CHEBI:140347"/>
        <dbReference type="EC" id="3.5.2.6"/>
    </reaction>
</comment>
<keyword evidence="5 8" id="KW-0378">Hydrolase</keyword>
<reference evidence="8" key="1">
    <citation type="journal article" date="2015" name="Proc. Natl. Acad. Sci. U.S.A.">
        <title>Networks of energetic and metabolic interactions define dynamics in microbial communities.</title>
        <authorList>
            <person name="Embree M."/>
            <person name="Liu J.K."/>
            <person name="Al-Bassam M.M."/>
            <person name="Zengler K."/>
        </authorList>
    </citation>
    <scope>NUCLEOTIDE SEQUENCE</scope>
</reference>
<sequence>MPRVVLFILLPCWLALFGLNAPATSAASAASAAWAAGATGTGQAAAPEGAKTAVTDRPDWGRHFAEAGVTGALVLLTDGDAPMVQAYDPARAATGFLPASTFKIPNSLIALETGVVPGPDTVFAWDGVTRSIAAWNADLTFTKALRVSCVPIYQEAARRIGQERMQWWVREMGYGNADIGEAIDTFWLRGNLRISALEQVAFVRRLAHDRLPFSPKTMALVREMLVEERTEAGVLRAKTGLTGGDAPTPNVGWWVGWVEKGEGRWFFALNIDSLRPEDVPARKAVVKAVLAAEGVWP</sequence>
<proteinExistence type="inferred from homology"/>
<comment type="similarity">
    <text evidence="2">Belongs to the class-D beta-lactamase family.</text>
</comment>
<comment type="caution">
    <text evidence="8">The sequence shown here is derived from an EMBL/GenBank/DDBJ whole genome shotgun (WGS) entry which is preliminary data.</text>
</comment>
<dbReference type="GO" id="GO:0008658">
    <property type="term" value="F:penicillin binding"/>
    <property type="evidence" value="ECO:0007669"/>
    <property type="project" value="InterPro"/>
</dbReference>
<dbReference type="GO" id="GO:0046677">
    <property type="term" value="P:response to antibiotic"/>
    <property type="evidence" value="ECO:0007669"/>
    <property type="project" value="UniProtKB-KW"/>
</dbReference>
<evidence type="ECO:0000256" key="4">
    <source>
        <dbReference type="ARBA" id="ARBA00022729"/>
    </source>
</evidence>
<dbReference type="PROSITE" id="PS00337">
    <property type="entry name" value="BETA_LACTAMASE_D"/>
    <property type="match status" value="1"/>
</dbReference>
<evidence type="ECO:0000256" key="6">
    <source>
        <dbReference type="ARBA" id="ARBA00023251"/>
    </source>
</evidence>
<dbReference type="SUPFAM" id="SSF56601">
    <property type="entry name" value="beta-lactamase/transpeptidase-like"/>
    <property type="match status" value="1"/>
</dbReference>
<dbReference type="Pfam" id="PF00905">
    <property type="entry name" value="Transpeptidase"/>
    <property type="match status" value="1"/>
</dbReference>
<gene>
    <name evidence="8" type="ORF">ASZ90_002481</name>
</gene>